<proteinExistence type="predicted"/>
<comment type="caution">
    <text evidence="1">The sequence shown here is derived from an EMBL/GenBank/DDBJ whole genome shotgun (WGS) entry which is preliminary data.</text>
</comment>
<dbReference type="AlphaFoldDB" id="A0A4Y3JB13"/>
<evidence type="ECO:0000313" key="1">
    <source>
        <dbReference type="EMBL" id="GEA69119.1"/>
    </source>
</evidence>
<accession>A0A4Y3JB13</accession>
<gene>
    <name evidence="1" type="ORF">PA3_32770</name>
</gene>
<reference evidence="1 2" key="1">
    <citation type="submission" date="2019-06" db="EMBL/GenBank/DDBJ databases">
        <title>Whole genome shotgun sequence of Acinetobacter pittii NBRC 110514.</title>
        <authorList>
            <person name="Hosoyama A."/>
            <person name="Uohara A."/>
            <person name="Ohji S."/>
            <person name="Ichikawa N."/>
        </authorList>
    </citation>
    <scope>NUCLEOTIDE SEQUENCE [LARGE SCALE GENOMIC DNA]</scope>
    <source>
        <strain evidence="1 2">NBRC 110514</strain>
    </source>
</reference>
<sequence>MSFITLDDANSILGSDFAPDSDKARLVQLANVWMKKRIGFVPDPIDSLLKDAACEIIKGILAKVIYNDKEQLLKRKKVKADSVESEKEYQEGTEAISSFEQIAIDFIDSLDLKDPNASFNGFGIPLYRA</sequence>
<name>A0A4Y3JB13_ACIPI</name>
<dbReference type="RefSeq" id="WP_141316758.1">
    <property type="nucleotide sequence ID" value="NZ_BJLJ01000015.1"/>
</dbReference>
<evidence type="ECO:0008006" key="3">
    <source>
        <dbReference type="Google" id="ProtNLM"/>
    </source>
</evidence>
<dbReference type="Proteomes" id="UP000317717">
    <property type="component" value="Unassembled WGS sequence"/>
</dbReference>
<protein>
    <recommendedName>
        <fullName evidence="3">DUF1320 domain-containing protein</fullName>
    </recommendedName>
</protein>
<evidence type="ECO:0000313" key="2">
    <source>
        <dbReference type="Proteomes" id="UP000317717"/>
    </source>
</evidence>
<dbReference type="EMBL" id="BJLJ01000015">
    <property type="protein sequence ID" value="GEA69119.1"/>
    <property type="molecule type" value="Genomic_DNA"/>
</dbReference>
<organism evidence="1 2">
    <name type="scientific">Acinetobacter pittii</name>
    <name type="common">Acinetobacter genomosp. 3</name>
    <dbReference type="NCBI Taxonomy" id="48296"/>
    <lineage>
        <taxon>Bacteria</taxon>
        <taxon>Pseudomonadati</taxon>
        <taxon>Pseudomonadota</taxon>
        <taxon>Gammaproteobacteria</taxon>
        <taxon>Moraxellales</taxon>
        <taxon>Moraxellaceae</taxon>
        <taxon>Acinetobacter</taxon>
        <taxon>Acinetobacter calcoaceticus/baumannii complex</taxon>
    </lineage>
</organism>